<dbReference type="GO" id="GO:0016747">
    <property type="term" value="F:acyltransferase activity, transferring groups other than amino-acyl groups"/>
    <property type="evidence" value="ECO:0007669"/>
    <property type="project" value="InterPro"/>
</dbReference>
<comment type="caution">
    <text evidence="5">The sequence shown here is derived from an EMBL/GenBank/DDBJ whole genome shotgun (WGS) entry which is preliminary data.</text>
</comment>
<feature type="domain" description="N-acetyltransferase" evidence="4">
    <location>
        <begin position="1"/>
        <end position="125"/>
    </location>
</feature>
<dbReference type="AlphaFoldDB" id="A0A919NIU1"/>
<dbReference type="SUPFAM" id="SSF55729">
    <property type="entry name" value="Acyl-CoA N-acyltransferases (Nat)"/>
    <property type="match status" value="1"/>
</dbReference>
<dbReference type="Gene3D" id="3.40.630.30">
    <property type="match status" value="1"/>
</dbReference>
<proteinExistence type="predicted"/>
<dbReference type="EMBL" id="BOMY01000013">
    <property type="protein sequence ID" value="GIF19268.1"/>
    <property type="molecule type" value="Genomic_DNA"/>
</dbReference>
<dbReference type="InterPro" id="IPR000182">
    <property type="entry name" value="GNAT_dom"/>
</dbReference>
<dbReference type="PANTHER" id="PTHR43877">
    <property type="entry name" value="AMINOALKYLPHOSPHONATE N-ACETYLTRANSFERASE-RELATED-RELATED"/>
    <property type="match status" value="1"/>
</dbReference>
<feature type="region of interest" description="Disordered" evidence="3">
    <location>
        <begin position="120"/>
        <end position="148"/>
    </location>
</feature>
<evidence type="ECO:0000313" key="5">
    <source>
        <dbReference type="EMBL" id="GIF19268.1"/>
    </source>
</evidence>
<gene>
    <name evidence="5" type="ORF">Ate02nite_19980</name>
</gene>
<protein>
    <recommendedName>
        <fullName evidence="4">N-acetyltransferase domain-containing protein</fullName>
    </recommendedName>
</protein>
<keyword evidence="1" id="KW-0808">Transferase</keyword>
<evidence type="ECO:0000256" key="3">
    <source>
        <dbReference type="SAM" id="MobiDB-lite"/>
    </source>
</evidence>
<dbReference type="PROSITE" id="PS51186">
    <property type="entry name" value="GNAT"/>
    <property type="match status" value="1"/>
</dbReference>
<dbReference type="PANTHER" id="PTHR43877:SF1">
    <property type="entry name" value="ACETYLTRANSFERASE"/>
    <property type="match status" value="1"/>
</dbReference>
<organism evidence="5 6">
    <name type="scientific">Paractinoplanes tereljensis</name>
    <dbReference type="NCBI Taxonomy" id="571912"/>
    <lineage>
        <taxon>Bacteria</taxon>
        <taxon>Bacillati</taxon>
        <taxon>Actinomycetota</taxon>
        <taxon>Actinomycetes</taxon>
        <taxon>Micromonosporales</taxon>
        <taxon>Micromonosporaceae</taxon>
        <taxon>Paractinoplanes</taxon>
    </lineage>
</organism>
<reference evidence="5" key="1">
    <citation type="submission" date="2021-01" db="EMBL/GenBank/DDBJ databases">
        <title>Whole genome shotgun sequence of Actinoplanes tereljensis NBRC 105297.</title>
        <authorList>
            <person name="Komaki H."/>
            <person name="Tamura T."/>
        </authorList>
    </citation>
    <scope>NUCLEOTIDE SEQUENCE</scope>
    <source>
        <strain evidence="5">NBRC 105297</strain>
    </source>
</reference>
<dbReference type="Proteomes" id="UP000623608">
    <property type="component" value="Unassembled WGS sequence"/>
</dbReference>
<dbReference type="CDD" id="cd04301">
    <property type="entry name" value="NAT_SF"/>
    <property type="match status" value="1"/>
</dbReference>
<name>A0A919NIU1_9ACTN</name>
<sequence>MLGAWWSERWKWERDTHRLTVAEQDGRLVGFTYVGPSEVDGAAELYAIHVDPALVGSGVGKLLMIDALGRLAEISDRRAVLWVLEENATARRFYDRGGWRPDGATRVEAVGGEPVPQVRYSLDLTRPDGPSTARALPRDVSSSSGITG</sequence>
<evidence type="ECO:0000313" key="6">
    <source>
        <dbReference type="Proteomes" id="UP000623608"/>
    </source>
</evidence>
<dbReference type="Pfam" id="PF00583">
    <property type="entry name" value="Acetyltransf_1"/>
    <property type="match status" value="1"/>
</dbReference>
<evidence type="ECO:0000259" key="4">
    <source>
        <dbReference type="PROSITE" id="PS51186"/>
    </source>
</evidence>
<keyword evidence="2" id="KW-0012">Acyltransferase</keyword>
<keyword evidence="6" id="KW-1185">Reference proteome</keyword>
<dbReference type="InterPro" id="IPR050832">
    <property type="entry name" value="Bact_Acetyltransf"/>
</dbReference>
<dbReference type="InterPro" id="IPR016181">
    <property type="entry name" value="Acyl_CoA_acyltransferase"/>
</dbReference>
<evidence type="ECO:0000256" key="1">
    <source>
        <dbReference type="ARBA" id="ARBA00022679"/>
    </source>
</evidence>
<evidence type="ECO:0000256" key="2">
    <source>
        <dbReference type="ARBA" id="ARBA00023315"/>
    </source>
</evidence>
<accession>A0A919NIU1</accession>